<evidence type="ECO:0000256" key="1">
    <source>
        <dbReference type="SAM" id="MobiDB-lite"/>
    </source>
</evidence>
<name>A0A9W8CH05_9FUNG</name>
<accession>A0A9W8CH05</accession>
<feature type="region of interest" description="Disordered" evidence="1">
    <location>
        <begin position="63"/>
        <end position="92"/>
    </location>
</feature>
<evidence type="ECO:0000313" key="2">
    <source>
        <dbReference type="EMBL" id="KAJ1642766.1"/>
    </source>
</evidence>
<dbReference type="Proteomes" id="UP001145021">
    <property type="component" value="Unassembled WGS sequence"/>
</dbReference>
<protein>
    <submittedName>
        <fullName evidence="2">Uncharacterized protein</fullName>
    </submittedName>
</protein>
<dbReference type="AlphaFoldDB" id="A0A9W8CH05"/>
<reference evidence="2" key="1">
    <citation type="submission" date="2022-07" db="EMBL/GenBank/DDBJ databases">
        <title>Phylogenomic reconstructions and comparative analyses of Kickxellomycotina fungi.</title>
        <authorList>
            <person name="Reynolds N.K."/>
            <person name="Stajich J.E."/>
            <person name="Barry K."/>
            <person name="Grigoriev I.V."/>
            <person name="Crous P."/>
            <person name="Smith M.E."/>
        </authorList>
    </citation>
    <scope>NUCLEOTIDE SEQUENCE</scope>
    <source>
        <strain evidence="2">NBRC 105413</strain>
    </source>
</reference>
<sequence length="92" mass="10571">MSFIYRCRGGRAHMMMAPAVDEDESVNWADFTAFSSDSRYSQSTRANADNDYDLFMPVTADTKRKRQNAGHETAADREIDQLSERLEDLKEQ</sequence>
<keyword evidence="3" id="KW-1185">Reference proteome</keyword>
<dbReference type="EMBL" id="JANBOH010000342">
    <property type="protein sequence ID" value="KAJ1642766.1"/>
    <property type="molecule type" value="Genomic_DNA"/>
</dbReference>
<comment type="caution">
    <text evidence="2">The sequence shown here is derived from an EMBL/GenBank/DDBJ whole genome shotgun (WGS) entry which is preliminary data.</text>
</comment>
<proteinExistence type="predicted"/>
<organism evidence="2 3">
    <name type="scientific">Coemansia asiatica</name>
    <dbReference type="NCBI Taxonomy" id="1052880"/>
    <lineage>
        <taxon>Eukaryota</taxon>
        <taxon>Fungi</taxon>
        <taxon>Fungi incertae sedis</taxon>
        <taxon>Zoopagomycota</taxon>
        <taxon>Kickxellomycotina</taxon>
        <taxon>Kickxellomycetes</taxon>
        <taxon>Kickxellales</taxon>
        <taxon>Kickxellaceae</taxon>
        <taxon>Coemansia</taxon>
    </lineage>
</organism>
<feature type="compositionally biased region" description="Basic and acidic residues" evidence="1">
    <location>
        <begin position="73"/>
        <end position="92"/>
    </location>
</feature>
<gene>
    <name evidence="2" type="ORF">LPJ64_005419</name>
</gene>
<evidence type="ECO:0000313" key="3">
    <source>
        <dbReference type="Proteomes" id="UP001145021"/>
    </source>
</evidence>